<evidence type="ECO:0000313" key="4">
    <source>
        <dbReference type="Proteomes" id="UP001293254"/>
    </source>
</evidence>
<feature type="compositionally biased region" description="Basic and acidic residues" evidence="2">
    <location>
        <begin position="287"/>
        <end position="297"/>
    </location>
</feature>
<feature type="compositionally biased region" description="Basic residues" evidence="2">
    <location>
        <begin position="27"/>
        <end position="40"/>
    </location>
</feature>
<name>A0AAE1Y6R7_9LAMI</name>
<comment type="caution">
    <text evidence="3">The sequence shown here is derived from an EMBL/GenBank/DDBJ whole genome shotgun (WGS) entry which is preliminary data.</text>
</comment>
<feature type="coiled-coil region" evidence="1">
    <location>
        <begin position="375"/>
        <end position="424"/>
    </location>
</feature>
<feature type="region of interest" description="Disordered" evidence="2">
    <location>
        <begin position="1"/>
        <end position="48"/>
    </location>
</feature>
<reference evidence="3" key="1">
    <citation type="submission" date="2020-06" db="EMBL/GenBank/DDBJ databases">
        <authorList>
            <person name="Li T."/>
            <person name="Hu X."/>
            <person name="Zhang T."/>
            <person name="Song X."/>
            <person name="Zhang H."/>
            <person name="Dai N."/>
            <person name="Sheng W."/>
            <person name="Hou X."/>
            <person name="Wei L."/>
        </authorList>
    </citation>
    <scope>NUCLEOTIDE SEQUENCE</scope>
    <source>
        <strain evidence="3">3651</strain>
        <tissue evidence="3">Leaf</tissue>
    </source>
</reference>
<dbReference type="EMBL" id="JACGWO010000006">
    <property type="protein sequence ID" value="KAK4424605.1"/>
    <property type="molecule type" value="Genomic_DNA"/>
</dbReference>
<dbReference type="AlphaFoldDB" id="A0AAE1Y6R7"/>
<sequence>MAGEVSSDWTSFSTSGPSSPPPTTRRLPQKIRGRMPRRSKASSYGENVSPFPTLISGEALAVVSSTPSQISEESIRKLVDQISLPTTYDWLRPSPSQFANNPPEGIPPSQLLPNSYRSDFYSDKPSSHGAWKTRFFFVRKPLWDVPLVWDSSLNPLPPLNIGEIKRRMLDVGLVEHEFKGKAILEEELLIVAGLHPAPDRYEGPLDAYSRLRIMMNCAAVRKFIPEDVPAIPPSPLARSVSSTPSDLPPSGVPHKLTPAPPQSYTPAFPQGTPVIESKASPLSQKRPRLEEVQREETPTGGSSEPLVFPAQVLTPRLEPRAGVFNMSRTINRADVELLATSSVTGAGNFVIMQVSAIPAAIAAMVEKHGALIGGHEAVRRELQDTQVKLSQCQQRLRRKGREELESLKAKLVENEGQVVALSMENEAVKASTVQAYT</sequence>
<keyword evidence="4" id="KW-1185">Reference proteome</keyword>
<gene>
    <name evidence="3" type="ORF">Salat_1654100</name>
</gene>
<proteinExistence type="predicted"/>
<feature type="compositionally biased region" description="Low complexity" evidence="2">
    <location>
        <begin position="1"/>
        <end position="17"/>
    </location>
</feature>
<feature type="region of interest" description="Disordered" evidence="2">
    <location>
        <begin position="235"/>
        <end position="306"/>
    </location>
</feature>
<evidence type="ECO:0000313" key="3">
    <source>
        <dbReference type="EMBL" id="KAK4424605.1"/>
    </source>
</evidence>
<dbReference type="Proteomes" id="UP001293254">
    <property type="component" value="Unassembled WGS sequence"/>
</dbReference>
<evidence type="ECO:0000256" key="2">
    <source>
        <dbReference type="SAM" id="MobiDB-lite"/>
    </source>
</evidence>
<accession>A0AAE1Y6R7</accession>
<protein>
    <submittedName>
        <fullName evidence="3">Uncharacterized protein</fullName>
    </submittedName>
</protein>
<keyword evidence="1" id="KW-0175">Coiled coil</keyword>
<organism evidence="3 4">
    <name type="scientific">Sesamum alatum</name>
    <dbReference type="NCBI Taxonomy" id="300844"/>
    <lineage>
        <taxon>Eukaryota</taxon>
        <taxon>Viridiplantae</taxon>
        <taxon>Streptophyta</taxon>
        <taxon>Embryophyta</taxon>
        <taxon>Tracheophyta</taxon>
        <taxon>Spermatophyta</taxon>
        <taxon>Magnoliopsida</taxon>
        <taxon>eudicotyledons</taxon>
        <taxon>Gunneridae</taxon>
        <taxon>Pentapetalae</taxon>
        <taxon>asterids</taxon>
        <taxon>lamiids</taxon>
        <taxon>Lamiales</taxon>
        <taxon>Pedaliaceae</taxon>
        <taxon>Sesamum</taxon>
    </lineage>
</organism>
<reference evidence="3" key="2">
    <citation type="journal article" date="2024" name="Plant">
        <title>Genomic evolution and insights into agronomic trait innovations of Sesamum species.</title>
        <authorList>
            <person name="Miao H."/>
            <person name="Wang L."/>
            <person name="Qu L."/>
            <person name="Liu H."/>
            <person name="Sun Y."/>
            <person name="Le M."/>
            <person name="Wang Q."/>
            <person name="Wei S."/>
            <person name="Zheng Y."/>
            <person name="Lin W."/>
            <person name="Duan Y."/>
            <person name="Cao H."/>
            <person name="Xiong S."/>
            <person name="Wang X."/>
            <person name="Wei L."/>
            <person name="Li C."/>
            <person name="Ma Q."/>
            <person name="Ju M."/>
            <person name="Zhao R."/>
            <person name="Li G."/>
            <person name="Mu C."/>
            <person name="Tian Q."/>
            <person name="Mei H."/>
            <person name="Zhang T."/>
            <person name="Gao T."/>
            <person name="Zhang H."/>
        </authorList>
    </citation>
    <scope>NUCLEOTIDE SEQUENCE</scope>
    <source>
        <strain evidence="3">3651</strain>
    </source>
</reference>
<evidence type="ECO:0000256" key="1">
    <source>
        <dbReference type="SAM" id="Coils"/>
    </source>
</evidence>